<protein>
    <submittedName>
        <fullName evidence="4">P-loop containing nucleoside triphosphate hydrolase protein</fullName>
    </submittedName>
</protein>
<dbReference type="Gene3D" id="3.40.50.300">
    <property type="entry name" value="P-loop containing nucleotide triphosphate hydrolases"/>
    <property type="match status" value="1"/>
</dbReference>
<dbReference type="InterPro" id="IPR020588">
    <property type="entry name" value="RecA_ATP-bd"/>
</dbReference>
<reference evidence="4" key="1">
    <citation type="submission" date="2023-03" db="EMBL/GenBank/DDBJ databases">
        <title>Massive genome expansion in bonnet fungi (Mycena s.s.) driven by repeated elements and novel gene families across ecological guilds.</title>
        <authorList>
            <consortium name="Lawrence Berkeley National Laboratory"/>
            <person name="Harder C.B."/>
            <person name="Miyauchi S."/>
            <person name="Viragh M."/>
            <person name="Kuo A."/>
            <person name="Thoen E."/>
            <person name="Andreopoulos B."/>
            <person name="Lu D."/>
            <person name="Skrede I."/>
            <person name="Drula E."/>
            <person name="Henrissat B."/>
            <person name="Morin E."/>
            <person name="Kohler A."/>
            <person name="Barry K."/>
            <person name="LaButti K."/>
            <person name="Morin E."/>
            <person name="Salamov A."/>
            <person name="Lipzen A."/>
            <person name="Mereny Z."/>
            <person name="Hegedus B."/>
            <person name="Baldrian P."/>
            <person name="Stursova M."/>
            <person name="Weitz H."/>
            <person name="Taylor A."/>
            <person name="Grigoriev I.V."/>
            <person name="Nagy L.G."/>
            <person name="Martin F."/>
            <person name="Kauserud H."/>
        </authorList>
    </citation>
    <scope>NUCLEOTIDE SEQUENCE</scope>
    <source>
        <strain evidence="4">CBHHK002</strain>
    </source>
</reference>
<evidence type="ECO:0000313" key="5">
    <source>
        <dbReference type="Proteomes" id="UP001218218"/>
    </source>
</evidence>
<dbReference type="GO" id="GO:0000724">
    <property type="term" value="P:double-strand break repair via homologous recombination"/>
    <property type="evidence" value="ECO:0007669"/>
    <property type="project" value="TreeGrafter"/>
</dbReference>
<dbReference type="AlphaFoldDB" id="A0AAD7F5Z7"/>
<evidence type="ECO:0000313" key="4">
    <source>
        <dbReference type="EMBL" id="KAJ7367988.1"/>
    </source>
</evidence>
<evidence type="ECO:0000259" key="3">
    <source>
        <dbReference type="PROSITE" id="PS50162"/>
    </source>
</evidence>
<dbReference type="PANTHER" id="PTHR46457">
    <property type="entry name" value="DNA REPAIR PROTEIN RAD51 HOMOLOG 4"/>
    <property type="match status" value="1"/>
</dbReference>
<keyword evidence="2" id="KW-0539">Nucleus</keyword>
<keyword evidence="5" id="KW-1185">Reference proteome</keyword>
<name>A0AAD7F5Z7_9AGAR</name>
<dbReference type="GO" id="GO:0000723">
    <property type="term" value="P:telomere maintenance"/>
    <property type="evidence" value="ECO:0007669"/>
    <property type="project" value="TreeGrafter"/>
</dbReference>
<dbReference type="GO" id="GO:0007131">
    <property type="term" value="P:reciprocal meiotic recombination"/>
    <property type="evidence" value="ECO:0007669"/>
    <property type="project" value="TreeGrafter"/>
</dbReference>
<dbReference type="GO" id="GO:0005815">
    <property type="term" value="C:microtubule organizing center"/>
    <property type="evidence" value="ECO:0007669"/>
    <property type="project" value="TreeGrafter"/>
</dbReference>
<dbReference type="GO" id="GO:0005657">
    <property type="term" value="C:replication fork"/>
    <property type="evidence" value="ECO:0007669"/>
    <property type="project" value="TreeGrafter"/>
</dbReference>
<proteinExistence type="predicted"/>
<comment type="caution">
    <text evidence="4">The sequence shown here is derived from an EMBL/GenBank/DDBJ whole genome shotgun (WGS) entry which is preliminary data.</text>
</comment>
<dbReference type="GO" id="GO:0033063">
    <property type="term" value="C:Rad51B-Rad51C-Rad51D-XRCC2 complex"/>
    <property type="evidence" value="ECO:0007669"/>
    <property type="project" value="TreeGrafter"/>
</dbReference>
<dbReference type="GO" id="GO:0000400">
    <property type="term" value="F:four-way junction DNA binding"/>
    <property type="evidence" value="ECO:0007669"/>
    <property type="project" value="TreeGrafter"/>
</dbReference>
<dbReference type="EMBL" id="JARIHO010000001">
    <property type="protein sequence ID" value="KAJ7367988.1"/>
    <property type="molecule type" value="Genomic_DNA"/>
</dbReference>
<accession>A0AAD7F5Z7</accession>
<sequence length="337" mass="36409">MRLAACVPTIPAHIVASLETCGIRTDADLLFSGSTLEILRRLPAGTTTLRELARFTALVENLVSAPGQCAADLLKEPEDADFLSGLPQLDEILNGLTTPGRLVEVSGDKGSGKTSLLLHLVLHHLVHHTQSSVLWIDTKGDFSALRAAEILELYDAPGAPLALERLQVSVAFEVDALHEVLEELRLSLSSSAAHLRTRAIVVDTVTPLFGPLLSPVSSQGHAIMTSSMRQLRAFAEFFSLTVFVVNDSAAFTPFVPGSVSNNPNIRKPALGPSFSFLTDATLWLALYGDDTDPHERDTGAGCTKHLAQVYRSKVTVSQVWRAFKIRQGVLLDCEQVP</sequence>
<dbReference type="InterPro" id="IPR027417">
    <property type="entry name" value="P-loop_NTPase"/>
</dbReference>
<gene>
    <name evidence="4" type="ORF">DFH08DRAFT_830011</name>
</gene>
<dbReference type="InterPro" id="IPR013632">
    <property type="entry name" value="Rad51_C"/>
</dbReference>
<dbReference type="GO" id="GO:0042148">
    <property type="term" value="P:DNA strand invasion"/>
    <property type="evidence" value="ECO:0007669"/>
    <property type="project" value="TreeGrafter"/>
</dbReference>
<feature type="domain" description="RecA family profile 1" evidence="3">
    <location>
        <begin position="78"/>
        <end position="248"/>
    </location>
</feature>
<dbReference type="SUPFAM" id="SSF52540">
    <property type="entry name" value="P-loop containing nucleoside triphosphate hydrolases"/>
    <property type="match status" value="1"/>
</dbReference>
<keyword evidence="4" id="KW-0378">Hydrolase</keyword>
<dbReference type="GO" id="GO:0016787">
    <property type="term" value="F:hydrolase activity"/>
    <property type="evidence" value="ECO:0007669"/>
    <property type="project" value="UniProtKB-KW"/>
</dbReference>
<dbReference type="Pfam" id="PF08423">
    <property type="entry name" value="Rad51"/>
    <property type="match status" value="1"/>
</dbReference>
<dbReference type="GO" id="GO:0003697">
    <property type="term" value="F:single-stranded DNA binding"/>
    <property type="evidence" value="ECO:0007669"/>
    <property type="project" value="TreeGrafter"/>
</dbReference>
<organism evidence="4 5">
    <name type="scientific">Mycena albidolilacea</name>
    <dbReference type="NCBI Taxonomy" id="1033008"/>
    <lineage>
        <taxon>Eukaryota</taxon>
        <taxon>Fungi</taxon>
        <taxon>Dikarya</taxon>
        <taxon>Basidiomycota</taxon>
        <taxon>Agaricomycotina</taxon>
        <taxon>Agaricomycetes</taxon>
        <taxon>Agaricomycetidae</taxon>
        <taxon>Agaricales</taxon>
        <taxon>Marasmiineae</taxon>
        <taxon>Mycenaceae</taxon>
        <taxon>Mycena</taxon>
    </lineage>
</organism>
<dbReference type="InterPro" id="IPR051988">
    <property type="entry name" value="HRR_RAD51_Paralog"/>
</dbReference>
<dbReference type="GO" id="GO:0005524">
    <property type="term" value="F:ATP binding"/>
    <property type="evidence" value="ECO:0007669"/>
    <property type="project" value="InterPro"/>
</dbReference>
<evidence type="ECO:0000256" key="1">
    <source>
        <dbReference type="ARBA" id="ARBA00004123"/>
    </source>
</evidence>
<evidence type="ECO:0000256" key="2">
    <source>
        <dbReference type="ARBA" id="ARBA00023242"/>
    </source>
</evidence>
<dbReference type="Proteomes" id="UP001218218">
    <property type="component" value="Unassembled WGS sequence"/>
</dbReference>
<comment type="subcellular location">
    <subcellularLocation>
        <location evidence="1">Nucleus</location>
    </subcellularLocation>
</comment>
<dbReference type="PANTHER" id="PTHR46457:SF1">
    <property type="entry name" value="DNA REPAIR PROTEIN RAD51 HOMOLOG 4"/>
    <property type="match status" value="1"/>
</dbReference>
<dbReference type="GO" id="GO:0140664">
    <property type="term" value="F:ATP-dependent DNA damage sensor activity"/>
    <property type="evidence" value="ECO:0007669"/>
    <property type="project" value="InterPro"/>
</dbReference>
<dbReference type="PROSITE" id="PS50162">
    <property type="entry name" value="RECA_2"/>
    <property type="match status" value="1"/>
</dbReference>